<name>H2ZMH9_CIOSA</name>
<proteinExistence type="predicted"/>
<dbReference type="Proteomes" id="UP000007875">
    <property type="component" value="Unassembled WGS sequence"/>
</dbReference>
<feature type="signal peptide" evidence="1">
    <location>
        <begin position="1"/>
        <end position="20"/>
    </location>
</feature>
<evidence type="ECO:0000256" key="1">
    <source>
        <dbReference type="SAM" id="SignalP"/>
    </source>
</evidence>
<evidence type="ECO:0000313" key="3">
    <source>
        <dbReference type="Proteomes" id="UP000007875"/>
    </source>
</evidence>
<dbReference type="InParanoid" id="H2ZMH9"/>
<accession>H2ZMH9</accession>
<keyword evidence="3" id="KW-1185">Reference proteome</keyword>
<dbReference type="HOGENOM" id="CLU_2391525_0_0_1"/>
<dbReference type="Ensembl" id="ENSCSAVT00000019001.1">
    <property type="protein sequence ID" value="ENSCSAVP00000018795.1"/>
    <property type="gene ID" value="ENSCSAVG00000011044.1"/>
</dbReference>
<evidence type="ECO:0000313" key="2">
    <source>
        <dbReference type="Ensembl" id="ENSCSAVP00000018795.1"/>
    </source>
</evidence>
<reference evidence="3" key="1">
    <citation type="submission" date="2003-08" db="EMBL/GenBank/DDBJ databases">
        <authorList>
            <person name="Birren B."/>
            <person name="Nusbaum C."/>
            <person name="Abebe A."/>
            <person name="Abouelleil A."/>
            <person name="Adekoya E."/>
            <person name="Ait-zahra M."/>
            <person name="Allen N."/>
            <person name="Allen T."/>
            <person name="An P."/>
            <person name="Anderson M."/>
            <person name="Anderson S."/>
            <person name="Arachchi H."/>
            <person name="Armbruster J."/>
            <person name="Bachantsang P."/>
            <person name="Baldwin J."/>
            <person name="Barry A."/>
            <person name="Bayul T."/>
            <person name="Blitshsteyn B."/>
            <person name="Bloom T."/>
            <person name="Blye J."/>
            <person name="Boguslavskiy L."/>
            <person name="Borowsky M."/>
            <person name="Boukhgalter B."/>
            <person name="Brunache A."/>
            <person name="Butler J."/>
            <person name="Calixte N."/>
            <person name="Calvo S."/>
            <person name="Camarata J."/>
            <person name="Campo K."/>
            <person name="Chang J."/>
            <person name="Cheshatsang Y."/>
            <person name="Citroen M."/>
            <person name="Collymore A."/>
            <person name="Considine T."/>
            <person name="Cook A."/>
            <person name="Cooke P."/>
            <person name="Corum B."/>
            <person name="Cuomo C."/>
            <person name="David R."/>
            <person name="Dawoe T."/>
            <person name="Degray S."/>
            <person name="Dodge S."/>
            <person name="Dooley K."/>
            <person name="Dorje P."/>
            <person name="Dorjee K."/>
            <person name="Dorris L."/>
            <person name="Duffey N."/>
            <person name="Dupes A."/>
            <person name="Elkins T."/>
            <person name="Engels R."/>
            <person name="Erickson J."/>
            <person name="Farina A."/>
            <person name="Faro S."/>
            <person name="Ferreira P."/>
            <person name="Fischer H."/>
            <person name="Fitzgerald M."/>
            <person name="Foley K."/>
            <person name="Gage D."/>
            <person name="Galagan J."/>
            <person name="Gearin G."/>
            <person name="Gnerre S."/>
            <person name="Gnirke A."/>
            <person name="Goyette A."/>
            <person name="Graham J."/>
            <person name="Grandbois E."/>
            <person name="Gyaltsen K."/>
            <person name="Hafez N."/>
            <person name="Hagopian D."/>
            <person name="Hagos B."/>
            <person name="Hall J."/>
            <person name="Hatcher B."/>
            <person name="Heller A."/>
            <person name="Higgins H."/>
            <person name="Honan T."/>
            <person name="Horn A."/>
            <person name="Houde N."/>
            <person name="Hughes L."/>
            <person name="Hulme W."/>
            <person name="Husby E."/>
            <person name="Iliev I."/>
            <person name="Jaffe D."/>
            <person name="Jones C."/>
            <person name="Kamal M."/>
            <person name="Kamat A."/>
            <person name="Kamvysselis M."/>
            <person name="Karlsson E."/>
            <person name="Kells C."/>
            <person name="Kieu A."/>
            <person name="Kisner P."/>
            <person name="Kodira C."/>
            <person name="Kulbokas E."/>
            <person name="Labutti K."/>
            <person name="Lama D."/>
            <person name="Landers T."/>
            <person name="Leger J."/>
            <person name="Levine S."/>
            <person name="Lewis D."/>
            <person name="Lewis T."/>
            <person name="Lindblad-toh K."/>
            <person name="Liu X."/>
            <person name="Lokyitsang T."/>
            <person name="Lokyitsang Y."/>
            <person name="Lucien O."/>
            <person name="Lui A."/>
            <person name="Ma L.J."/>
            <person name="Mabbitt R."/>
            <person name="Macdonald J."/>
            <person name="Maclean C."/>
            <person name="Major J."/>
            <person name="Manning J."/>
            <person name="Marabella R."/>
            <person name="Maru K."/>
            <person name="Matthews C."/>
            <person name="Mauceli E."/>
            <person name="Mccarthy M."/>
            <person name="Mcdonough S."/>
            <person name="Mcghee T."/>
            <person name="Meldrim J."/>
            <person name="Meneus L."/>
            <person name="Mesirov J."/>
            <person name="Mihalev A."/>
            <person name="Mihova T."/>
            <person name="Mikkelsen T."/>
            <person name="Mlenga V."/>
            <person name="Moru K."/>
            <person name="Mozes J."/>
            <person name="Mulrain L."/>
            <person name="Munson G."/>
            <person name="Naylor J."/>
            <person name="Newes C."/>
            <person name="Nguyen C."/>
            <person name="Nguyen N."/>
            <person name="Nguyen T."/>
            <person name="Nicol R."/>
            <person name="Nielsen C."/>
            <person name="Nizzari M."/>
            <person name="Norbu C."/>
            <person name="Norbu N."/>
            <person name="O'donnell P."/>
            <person name="Okoawo O."/>
            <person name="O'leary S."/>
            <person name="Omotosho B."/>
            <person name="O'neill K."/>
            <person name="Osman S."/>
            <person name="Parker S."/>
            <person name="Perrin D."/>
            <person name="Phunkhang P."/>
            <person name="Piqani B."/>
            <person name="Purcell S."/>
            <person name="Rachupka T."/>
            <person name="Ramasamy U."/>
            <person name="Rameau R."/>
            <person name="Ray V."/>
            <person name="Raymond C."/>
            <person name="Retta R."/>
            <person name="Richardson S."/>
            <person name="Rise C."/>
            <person name="Rodriguez J."/>
            <person name="Rogers J."/>
            <person name="Rogov P."/>
            <person name="Rutman M."/>
            <person name="Schupbach R."/>
            <person name="Seaman C."/>
            <person name="Settipalli S."/>
            <person name="Sharpe T."/>
            <person name="Sheridan J."/>
            <person name="Sherpa N."/>
            <person name="Shi J."/>
            <person name="Smirnov S."/>
            <person name="Smith C."/>
            <person name="Sougnez C."/>
            <person name="Spencer B."/>
            <person name="Stalker J."/>
            <person name="Stange-thomann N."/>
            <person name="Stavropoulos S."/>
            <person name="Stetson K."/>
            <person name="Stone C."/>
            <person name="Stone S."/>
            <person name="Stubbs M."/>
            <person name="Talamas J."/>
            <person name="Tchuinga P."/>
            <person name="Tenzing P."/>
            <person name="Tesfaye S."/>
            <person name="Theodore J."/>
            <person name="Thoulutsang Y."/>
            <person name="Topham K."/>
            <person name="Towey S."/>
            <person name="Tsamla T."/>
            <person name="Tsomo N."/>
            <person name="Vallee D."/>
            <person name="Vassiliev H."/>
            <person name="Venkataraman V."/>
            <person name="Vinson J."/>
            <person name="Vo A."/>
            <person name="Wade C."/>
            <person name="Wang S."/>
            <person name="Wangchuk T."/>
            <person name="Wangdi T."/>
            <person name="Whittaker C."/>
            <person name="Wilkinson J."/>
            <person name="Wu Y."/>
            <person name="Wyman D."/>
            <person name="Yadav S."/>
            <person name="Yang S."/>
            <person name="Yang X."/>
            <person name="Yeager S."/>
            <person name="Yee E."/>
            <person name="Young G."/>
            <person name="Zainoun J."/>
            <person name="Zembeck L."/>
            <person name="Zimmer A."/>
            <person name="Zody M."/>
            <person name="Lander E."/>
        </authorList>
    </citation>
    <scope>NUCLEOTIDE SEQUENCE [LARGE SCALE GENOMIC DNA]</scope>
</reference>
<reference evidence="2" key="3">
    <citation type="submission" date="2025-09" db="UniProtKB">
        <authorList>
            <consortium name="Ensembl"/>
        </authorList>
    </citation>
    <scope>IDENTIFICATION</scope>
</reference>
<organism evidence="2 3">
    <name type="scientific">Ciona savignyi</name>
    <name type="common">Pacific transparent sea squirt</name>
    <dbReference type="NCBI Taxonomy" id="51511"/>
    <lineage>
        <taxon>Eukaryota</taxon>
        <taxon>Metazoa</taxon>
        <taxon>Chordata</taxon>
        <taxon>Tunicata</taxon>
        <taxon>Ascidiacea</taxon>
        <taxon>Phlebobranchia</taxon>
        <taxon>Cionidae</taxon>
        <taxon>Ciona</taxon>
    </lineage>
</organism>
<dbReference type="AlphaFoldDB" id="H2ZMH9"/>
<keyword evidence="1" id="KW-0732">Signal</keyword>
<feature type="chain" id="PRO_5003579421" evidence="1">
    <location>
        <begin position="21"/>
        <end position="94"/>
    </location>
</feature>
<protein>
    <submittedName>
        <fullName evidence="2">Uncharacterized protein</fullName>
    </submittedName>
</protein>
<sequence length="94" mass="10665">MSRCFGIFFAVALFFHVGFSWELQSTFPVSAIPHEGFRNFNRTYRVFCTNITSEISKDSAQETCANSTSSIVRNISSDDLPLDLHCFSQKTCPR</sequence>
<reference evidence="2" key="2">
    <citation type="submission" date="2025-08" db="UniProtKB">
        <authorList>
            <consortium name="Ensembl"/>
        </authorList>
    </citation>
    <scope>IDENTIFICATION</scope>
</reference>